<feature type="compositionally biased region" description="Pro residues" evidence="2">
    <location>
        <begin position="243"/>
        <end position="264"/>
    </location>
</feature>
<proteinExistence type="predicted"/>
<feature type="coiled-coil region" evidence="1">
    <location>
        <begin position="925"/>
        <end position="952"/>
    </location>
</feature>
<feature type="region of interest" description="Disordered" evidence="2">
    <location>
        <begin position="964"/>
        <end position="983"/>
    </location>
</feature>
<comment type="caution">
    <text evidence="3">The sequence shown here is derived from an EMBL/GenBank/DDBJ whole genome shotgun (WGS) entry which is preliminary data.</text>
</comment>
<accession>A0A1G2BRI0</accession>
<organism evidence="3 4">
    <name type="scientific">Candidatus Komeilibacteria bacterium RIFCSPLOWO2_01_FULL_52_15</name>
    <dbReference type="NCBI Taxonomy" id="1798551"/>
    <lineage>
        <taxon>Bacteria</taxon>
        <taxon>Candidatus Komeiliibacteriota</taxon>
    </lineage>
</organism>
<reference evidence="3 4" key="1">
    <citation type="journal article" date="2016" name="Nat. Commun.">
        <title>Thousands of microbial genomes shed light on interconnected biogeochemical processes in an aquifer system.</title>
        <authorList>
            <person name="Anantharaman K."/>
            <person name="Brown C.T."/>
            <person name="Hug L.A."/>
            <person name="Sharon I."/>
            <person name="Castelle C.J."/>
            <person name="Probst A.J."/>
            <person name="Thomas B.C."/>
            <person name="Singh A."/>
            <person name="Wilkins M.J."/>
            <person name="Karaoz U."/>
            <person name="Brodie E.L."/>
            <person name="Williams K.H."/>
            <person name="Hubbard S.S."/>
            <person name="Banfield J.F."/>
        </authorList>
    </citation>
    <scope>NUCLEOTIDE SEQUENCE [LARGE SCALE GENOMIC DNA]</scope>
</reference>
<sequence length="1374" mass="151757">MARGQDKKIATRQFYDAVRSAASVTDLARAVREYGRPIAALNAPAYEPEELADFLDSVQQYLDAHPTATIDKDTELRGMVFSVLNDSLQRKLGILAVTRKPAARPQAPGPAPVDKSGTRTDGKPKPKTPRTPERHAEPGYGELAALTKGDVLRFQDGQELRVTGAQKRKGGESMLSFVTADGSPMKYTPKKLLQLHHRYPIVRIIRKESPGGVQQRVEDAMEQDEARKAAYRALEETDDIPKDGPPPATEAPKSPLPEPGPAKQPAPEEQQKESELANAEQQAKETARQLENIGSIRKLTGYEAGQRVRVDSAGVIDDDWRIIGLYKNESEVMASLYRASGVRTKFVALEDFYGLNPREGIAVPEKPQVKLPEKPDDREAKIESGALAAETPAPEAEPEPEAEKFSEGRLVEEFGRYGITPDELKKLEHFEELSKGQQFLLLDNFKQIVLGRIETEAASRYKSNLSASGFVGRVWKGLSKHFYIAKERRASYEELLAGGMKAHGSVLKELVSGLHENGPQARIDGGELVIDIVRPEDFGADLSFHDKAVVDAYNRTAREFSQMPYEWSLPQASEQQRKQWLEAKDRFEAVRGELAILGFRRRNESRVIETLSQREQFIALNQFLNENPDVELQLQNIQSPKLWTEALRSTITERGLYFALGTASRTAVVGMFGSLAAPVAAAAMGAFVAKRRAEETLLERDRLARKGAVDKSPEAAVVQTIHTPEGTQGGMTNKIEYLVSRVQSEQNPDKRKGLAQALYASLEYAQKSIVRGRADFGAGAERIRNTYRLSDALALGYATIADISTVDAQGAPITIRKSELEQNLDRVLASRERKIETGRKKYVKDQMKRGAKMALLFALTGRIASELVHHWNSPQAAEAVAEKPVSAPETAPAPATAEAPHAAQPAEQAPLTEAVQQQSPVRPEAEVAEIANEKMRQELERMSSARQDANDVLEGSEITLRHAPIPEHTAPVSGEAPAQPPELMPLPEKHEPLPGEIMSREPSPMGHAAAEAIPVPTKPIAAGGELPVTIRQGEGMIRALSRTLEERYGLAHDRALDIANRAWASDATKWADTVMAGDHFNMRLGGLNPEAIAHADPGDIARHLTLDAVGFENSGAHVADAASSVTHETTEQVLVSLPKDFTPEQALSFYEQLPGHPVTVDQHAAEYLSRHHIYYDADHRQFWKDLNTDGARDVSDKAVGISLEHPEQIAHVSIMQDEQGMMHVELMGEHQAPIGSFDLTPDLELLRSQISAAAEQGASDMIEIEASRFAHRLAKHIDNYEGLVDALKKQFRTVRQTVGSISAEQAASNKQALYKKLLEEYHLPRPDARSIARELNRVFGDLRDEMRRAGMHFTSKDTVESVLKRIHFLEPQQR</sequence>
<feature type="compositionally biased region" description="Basic and acidic residues" evidence="2">
    <location>
        <begin position="116"/>
        <end position="137"/>
    </location>
</feature>
<evidence type="ECO:0000313" key="3">
    <source>
        <dbReference type="EMBL" id="OGY91731.1"/>
    </source>
</evidence>
<feature type="region of interest" description="Disordered" evidence="2">
    <location>
        <begin position="385"/>
        <end position="405"/>
    </location>
</feature>
<feature type="compositionally biased region" description="Low complexity" evidence="2">
    <location>
        <begin position="887"/>
        <end position="910"/>
    </location>
</feature>
<protein>
    <submittedName>
        <fullName evidence="3">Uncharacterized protein</fullName>
    </submittedName>
</protein>
<dbReference type="EMBL" id="MHKM01000013">
    <property type="protein sequence ID" value="OGY91731.1"/>
    <property type="molecule type" value="Genomic_DNA"/>
</dbReference>
<evidence type="ECO:0000256" key="2">
    <source>
        <dbReference type="SAM" id="MobiDB-lite"/>
    </source>
</evidence>
<name>A0A1G2BRI0_9BACT</name>
<evidence type="ECO:0000313" key="4">
    <source>
        <dbReference type="Proteomes" id="UP000178248"/>
    </source>
</evidence>
<evidence type="ECO:0000256" key="1">
    <source>
        <dbReference type="SAM" id="Coils"/>
    </source>
</evidence>
<feature type="region of interest" description="Disordered" evidence="2">
    <location>
        <begin position="235"/>
        <end position="287"/>
    </location>
</feature>
<keyword evidence="1" id="KW-0175">Coiled coil</keyword>
<dbReference type="Proteomes" id="UP000178248">
    <property type="component" value="Unassembled WGS sequence"/>
</dbReference>
<gene>
    <name evidence="3" type="ORF">A3B30_01555</name>
</gene>
<feature type="region of interest" description="Disordered" evidence="2">
    <location>
        <begin position="879"/>
        <end position="925"/>
    </location>
</feature>
<feature type="region of interest" description="Disordered" evidence="2">
    <location>
        <begin position="99"/>
        <end position="139"/>
    </location>
</feature>